<sequence length="98" mass="11143">MIESNLDFYRPIVEQIVERWAVGKPPLPTTGKPSGYYRLTNYLLNYLVEHDAFPTGIHQMPEGLDAQQQVEPSFPVDFNVVIGETRLPKISVNKGEKL</sequence>
<dbReference type="STRING" id="340177.Cag_0867"/>
<dbReference type="EMBL" id="CP000108">
    <property type="protein sequence ID" value="ABB28132.1"/>
    <property type="molecule type" value="Genomic_DNA"/>
</dbReference>
<proteinExistence type="predicted"/>
<dbReference type="HOGENOM" id="CLU_184481_0_0_10"/>
<dbReference type="OrthoDB" id="595365at2"/>
<name>Q3AS93_CHLCH</name>
<dbReference type="AlphaFoldDB" id="Q3AS93"/>
<protein>
    <submittedName>
        <fullName evidence="1">Uncharacterized protein</fullName>
    </submittedName>
</protein>
<accession>Q3AS93</accession>
<organism evidence="1">
    <name type="scientific">Chlorobium chlorochromatii (strain CaD3)</name>
    <dbReference type="NCBI Taxonomy" id="340177"/>
    <lineage>
        <taxon>Bacteria</taxon>
        <taxon>Pseudomonadati</taxon>
        <taxon>Chlorobiota</taxon>
        <taxon>Chlorobiia</taxon>
        <taxon>Chlorobiales</taxon>
        <taxon>Chlorobiaceae</taxon>
        <taxon>Chlorobium/Pelodictyon group</taxon>
        <taxon>Chlorobium</taxon>
    </lineage>
</organism>
<gene>
    <name evidence="1" type="ordered locus">Cag_0867</name>
</gene>
<evidence type="ECO:0000313" key="1">
    <source>
        <dbReference type="EMBL" id="ABB28132.1"/>
    </source>
</evidence>
<reference evidence="1" key="1">
    <citation type="submission" date="2005-08" db="EMBL/GenBank/DDBJ databases">
        <title>Complete sequence of Chlorobium chlorochromatii CaD3.</title>
        <authorList>
            <person name="Copeland A."/>
            <person name="Lucas S."/>
            <person name="Lapidus A."/>
            <person name="Barry K."/>
            <person name="Detter J.C."/>
            <person name="Glavina T."/>
            <person name="Hammon N."/>
            <person name="Israni S."/>
            <person name="Pitluck S."/>
            <person name="Bryant D."/>
            <person name="Schmutz J."/>
            <person name="Larimer F."/>
            <person name="Land M."/>
            <person name="Kyrpides N."/>
            <person name="Ivanova N."/>
            <person name="Richardson P."/>
        </authorList>
    </citation>
    <scope>NUCLEOTIDE SEQUENCE [LARGE SCALE GENOMIC DNA]</scope>
    <source>
        <strain evidence="1">CaD3</strain>
    </source>
</reference>
<dbReference type="eggNOG" id="ENOG50346BP">
    <property type="taxonomic scope" value="Bacteria"/>
</dbReference>
<dbReference type="KEGG" id="cch:Cag_0867"/>